<reference evidence="2 3" key="1">
    <citation type="journal article" date="2016" name="Int. J. Syst. Evol. Microbiol.">
        <title>Acidipila dinghuensis sp. nov., an acidobacterium isolated from forest soil.</title>
        <authorList>
            <person name="Jiang Y.W."/>
            <person name="Wang J."/>
            <person name="Chen M.H."/>
            <person name="Lv Y.Y."/>
            <person name="Qiu L.H."/>
        </authorList>
    </citation>
    <scope>NUCLEOTIDE SEQUENCE [LARGE SCALE GENOMIC DNA]</scope>
    <source>
        <strain evidence="2 3">DHOF10</strain>
    </source>
</reference>
<accession>A0A4V1NVZ6</accession>
<dbReference type="RefSeq" id="WP_129207431.1">
    <property type="nucleotide sequence ID" value="NZ_BMGU01000001.1"/>
</dbReference>
<name>A0A4V1NVZ6_9BACT</name>
<proteinExistence type="predicted"/>
<feature type="chain" id="PRO_5020539966" description="DUF4159 domain-containing protein" evidence="1">
    <location>
        <begin position="23"/>
        <end position="506"/>
    </location>
</feature>
<organism evidence="2 3">
    <name type="scientific">Silvibacterium dinghuense</name>
    <dbReference type="NCBI Taxonomy" id="1560006"/>
    <lineage>
        <taxon>Bacteria</taxon>
        <taxon>Pseudomonadati</taxon>
        <taxon>Acidobacteriota</taxon>
        <taxon>Terriglobia</taxon>
        <taxon>Terriglobales</taxon>
        <taxon>Acidobacteriaceae</taxon>
        <taxon>Silvibacterium</taxon>
    </lineage>
</organism>
<dbReference type="EMBL" id="SDMK01000001">
    <property type="protein sequence ID" value="RXS97652.1"/>
    <property type="molecule type" value="Genomic_DNA"/>
</dbReference>
<dbReference type="Proteomes" id="UP000290253">
    <property type="component" value="Unassembled WGS sequence"/>
</dbReference>
<keyword evidence="1" id="KW-0732">Signal</keyword>
<evidence type="ECO:0008006" key="4">
    <source>
        <dbReference type="Google" id="ProtNLM"/>
    </source>
</evidence>
<dbReference type="InterPro" id="IPR029062">
    <property type="entry name" value="Class_I_gatase-like"/>
</dbReference>
<dbReference type="SUPFAM" id="SSF52317">
    <property type="entry name" value="Class I glutamine amidotransferase-like"/>
    <property type="match status" value="1"/>
</dbReference>
<feature type="signal peptide" evidence="1">
    <location>
        <begin position="1"/>
        <end position="22"/>
    </location>
</feature>
<protein>
    <recommendedName>
        <fullName evidence="4">DUF4159 domain-containing protein</fullName>
    </recommendedName>
</protein>
<dbReference type="PROSITE" id="PS51257">
    <property type="entry name" value="PROKAR_LIPOPROTEIN"/>
    <property type="match status" value="1"/>
</dbReference>
<comment type="caution">
    <text evidence="2">The sequence shown here is derived from an EMBL/GenBank/DDBJ whole genome shotgun (WGS) entry which is preliminary data.</text>
</comment>
<sequence>MHPIRYLCAVTAVAACAVTASAQTQSQAKVEELSATLRSALQSGTIKDEATQAKVLHALLAAWHETADGDDFATVQAAVDADLAGNAAPPPRALLACLLVTGENKYRAALEHADTTASNDPVYRMKYAAAWKQPLPTAPAATGSATPEGAQILAEIADSYAARPVPEWKSNGAGNSIHDENAWREAARRAAKPFLAHNARSRDTETQLTASYGIAKAVRLGLLPKEDARQAASLYKTGNTGTPASEAAQLLAATEIALAPAAALGRGKTVLVDAWFNSQLRKGLNGEQELFHYKWDDQENSGFSFFGSAFTRYGANLAQLDAAPTAANLHSASVYVIASPDIPVKNPNPHYMDNASADAIEAWVRAGGVLLLMENDKNNSEFEHFNTLSERFGIHFNPVLRNTVEGRHFEQGMLKIPAGAGGIFPDPLTVYMKEICTITVSGSAQAIYRDRGDVLMAVAHVGKGTVWAVVDPWLYNEYTDGRKLPSAYEDFTAARNVAEWALKQAR</sequence>
<evidence type="ECO:0000256" key="1">
    <source>
        <dbReference type="SAM" id="SignalP"/>
    </source>
</evidence>
<evidence type="ECO:0000313" key="3">
    <source>
        <dbReference type="Proteomes" id="UP000290253"/>
    </source>
</evidence>
<dbReference type="AlphaFoldDB" id="A0A4V1NVZ6"/>
<dbReference type="Gene3D" id="3.40.50.880">
    <property type="match status" value="1"/>
</dbReference>
<dbReference type="OrthoDB" id="6381507at2"/>
<gene>
    <name evidence="2" type="ORF">ESZ00_07185</name>
</gene>
<keyword evidence="3" id="KW-1185">Reference proteome</keyword>
<evidence type="ECO:0000313" key="2">
    <source>
        <dbReference type="EMBL" id="RXS97652.1"/>
    </source>
</evidence>